<feature type="transmembrane region" description="Helical" evidence="1">
    <location>
        <begin position="37"/>
        <end position="56"/>
    </location>
</feature>
<sequence>MLDILSYTFIGIGIVFWFWGTFPLLGKRSVLFKLHSLSVADTLGSMSITVGLLIKIPNEWPLLVLAIISLAIWNTVLGYVLAYCSTTGRSNE</sequence>
<dbReference type="OrthoDB" id="487495at2"/>
<accession>A0A0V7ZYD2</accession>
<evidence type="ECO:0000313" key="3">
    <source>
        <dbReference type="Proteomes" id="UP000053372"/>
    </source>
</evidence>
<keyword evidence="1" id="KW-0812">Transmembrane</keyword>
<name>A0A0V7ZYD2_9CYAN</name>
<feature type="transmembrane region" description="Helical" evidence="1">
    <location>
        <begin position="6"/>
        <end position="25"/>
    </location>
</feature>
<dbReference type="EMBL" id="LMTZ01000019">
    <property type="protein sequence ID" value="KST69597.1"/>
    <property type="molecule type" value="Genomic_DNA"/>
</dbReference>
<dbReference type="Pfam" id="PF03334">
    <property type="entry name" value="PhaG_MnhG_YufB"/>
    <property type="match status" value="1"/>
</dbReference>
<dbReference type="GO" id="GO:0015297">
    <property type="term" value="F:antiporter activity"/>
    <property type="evidence" value="ECO:0007669"/>
    <property type="project" value="InterPro"/>
</dbReference>
<keyword evidence="1" id="KW-0472">Membrane</keyword>
<feature type="transmembrane region" description="Helical" evidence="1">
    <location>
        <begin position="62"/>
        <end position="84"/>
    </location>
</feature>
<dbReference type="Proteomes" id="UP000053372">
    <property type="component" value="Unassembled WGS sequence"/>
</dbReference>
<evidence type="ECO:0000313" key="2">
    <source>
        <dbReference type="EMBL" id="KST69597.1"/>
    </source>
</evidence>
<gene>
    <name evidence="2" type="ORF">BC008_04565</name>
</gene>
<dbReference type="GO" id="GO:0098662">
    <property type="term" value="P:inorganic cation transmembrane transport"/>
    <property type="evidence" value="ECO:0007669"/>
    <property type="project" value="InterPro"/>
</dbReference>
<proteinExistence type="predicted"/>
<keyword evidence="1" id="KW-1133">Transmembrane helix</keyword>
<evidence type="ECO:0000256" key="1">
    <source>
        <dbReference type="SAM" id="Phobius"/>
    </source>
</evidence>
<dbReference type="AlphaFoldDB" id="A0A0V7ZYD2"/>
<reference evidence="2 3" key="1">
    <citation type="journal article" date="2015" name="Genome Announc.">
        <title>Draft Genome of the Euendolithic (true boring) Cyanobacterium Mastigocoleus testarum strain BC008.</title>
        <authorList>
            <person name="Guida B.S."/>
            <person name="Garcia-Pichel F."/>
        </authorList>
    </citation>
    <scope>NUCLEOTIDE SEQUENCE [LARGE SCALE GENOMIC DNA]</scope>
    <source>
        <strain evidence="2 3">BC008</strain>
    </source>
</reference>
<keyword evidence="3" id="KW-1185">Reference proteome</keyword>
<comment type="caution">
    <text evidence="2">The sequence shown here is derived from an EMBL/GenBank/DDBJ whole genome shotgun (WGS) entry which is preliminary data.</text>
</comment>
<dbReference type="RefSeq" id="WP_027843206.1">
    <property type="nucleotide sequence ID" value="NZ_LMTZ01000019.1"/>
</dbReference>
<dbReference type="InterPro" id="IPR005133">
    <property type="entry name" value="PhaG_MnhG_YufB"/>
</dbReference>
<organism evidence="2 3">
    <name type="scientific">Mastigocoleus testarum BC008</name>
    <dbReference type="NCBI Taxonomy" id="371196"/>
    <lineage>
        <taxon>Bacteria</taxon>
        <taxon>Bacillati</taxon>
        <taxon>Cyanobacteriota</taxon>
        <taxon>Cyanophyceae</taxon>
        <taxon>Nostocales</taxon>
        <taxon>Hapalosiphonaceae</taxon>
        <taxon>Mastigocoleus</taxon>
    </lineage>
</organism>
<protein>
    <submittedName>
        <fullName evidence="2">Sodium:proton antiporter</fullName>
    </submittedName>
</protein>